<dbReference type="AlphaFoldDB" id="C3JBL1"/>
<name>C3JBL1_POREA</name>
<organism evidence="1 2">
    <name type="scientific">Porphyromonas endodontalis (strain ATCC 35406 / DSM 24491 / JCM 8526 / CCUG 16442 / BCRC 14492 / NCTC 13058 / HG 370)</name>
    <name type="common">Bacteroides endodontalis</name>
    <dbReference type="NCBI Taxonomy" id="553175"/>
    <lineage>
        <taxon>Bacteria</taxon>
        <taxon>Pseudomonadati</taxon>
        <taxon>Bacteroidota</taxon>
        <taxon>Bacteroidia</taxon>
        <taxon>Bacteroidales</taxon>
        <taxon>Porphyromonadaceae</taxon>
        <taxon>Porphyromonas</taxon>
    </lineage>
</organism>
<sequence length="42" mass="5074">MTILLQTFFTLVRCHLVSFSLLTTWHIVSKLKGETYFVYCFW</sequence>
<dbReference type="Proteomes" id="UP000004295">
    <property type="component" value="Unassembled WGS sequence"/>
</dbReference>
<keyword evidence="2" id="KW-1185">Reference proteome</keyword>
<gene>
    <name evidence="1" type="ORF">POREN0001_1745</name>
</gene>
<dbReference type="STRING" id="553175.POREN0001_1745"/>
<reference evidence="1 2" key="1">
    <citation type="submission" date="2009-04" db="EMBL/GenBank/DDBJ databases">
        <authorList>
            <person name="Sebastian Y."/>
            <person name="Madupu R."/>
            <person name="Durkin A.S."/>
            <person name="Torralba M."/>
            <person name="Methe B."/>
            <person name="Sutton G.G."/>
            <person name="Strausberg R.L."/>
            <person name="Nelson K.E."/>
        </authorList>
    </citation>
    <scope>NUCLEOTIDE SEQUENCE [LARGE SCALE GENOMIC DNA]</scope>
    <source>
        <strain evidence="2">ATCC 35406 / BCRC 14492 / JCM 8526 / NCTC 13058 / HG 370</strain>
    </source>
</reference>
<evidence type="ECO:0000313" key="2">
    <source>
        <dbReference type="Proteomes" id="UP000004295"/>
    </source>
</evidence>
<evidence type="ECO:0000313" key="1">
    <source>
        <dbReference type="EMBL" id="EEN82450.1"/>
    </source>
</evidence>
<comment type="caution">
    <text evidence="1">The sequence shown here is derived from an EMBL/GenBank/DDBJ whole genome shotgun (WGS) entry which is preliminary data.</text>
</comment>
<proteinExistence type="predicted"/>
<protein>
    <submittedName>
        <fullName evidence="1">Uncharacterized protein</fullName>
    </submittedName>
</protein>
<dbReference type="EMBL" id="ACNN01000026">
    <property type="protein sequence ID" value="EEN82450.1"/>
    <property type="molecule type" value="Genomic_DNA"/>
</dbReference>
<accession>C3JBL1</accession>